<feature type="compositionally biased region" description="Basic residues" evidence="1">
    <location>
        <begin position="185"/>
        <end position="195"/>
    </location>
</feature>
<evidence type="ECO:0000313" key="2">
    <source>
        <dbReference type="EMBL" id="GBG62255.1"/>
    </source>
</evidence>
<dbReference type="AlphaFoldDB" id="A0A388JWU9"/>
<feature type="compositionally biased region" description="Basic and acidic residues" evidence="1">
    <location>
        <begin position="196"/>
        <end position="215"/>
    </location>
</feature>
<feature type="compositionally biased region" description="Basic and acidic residues" evidence="1">
    <location>
        <begin position="169"/>
        <end position="183"/>
    </location>
</feature>
<keyword evidence="3" id="KW-1185">Reference proteome</keyword>
<protein>
    <submittedName>
        <fullName evidence="2">Uncharacterized protein</fullName>
    </submittedName>
</protein>
<dbReference type="EMBL" id="BFEA01000027">
    <property type="protein sequence ID" value="GBG62255.1"/>
    <property type="molecule type" value="Genomic_DNA"/>
</dbReference>
<sequence length="215" mass="23617">MSGYPFKGINSDTGNNPSQEKEADTKGIERMDGEGEGKAEGAEGGIGRKEEEGKLVRGISMAEGEGEGRGETEDKIDNNPSQEKEASKEGNVDQTETIDALGLMHLVNKLDSEALGFVRVTEEAAKPLESHMQEVRRQEDNHEEQMIQSVEAELKGKELSLEDSTASEEVGRKIRFKTKESAKKVGTKPSKKTKKLDRELQNADSEVIRSRDSVP</sequence>
<accession>A0A388JWU9</accession>
<feature type="region of interest" description="Disordered" evidence="1">
    <location>
        <begin position="152"/>
        <end position="215"/>
    </location>
</feature>
<evidence type="ECO:0000313" key="3">
    <source>
        <dbReference type="Proteomes" id="UP000265515"/>
    </source>
</evidence>
<feature type="compositionally biased region" description="Basic and acidic residues" evidence="1">
    <location>
        <begin position="66"/>
        <end position="91"/>
    </location>
</feature>
<evidence type="ECO:0000256" key="1">
    <source>
        <dbReference type="SAM" id="MobiDB-lite"/>
    </source>
</evidence>
<dbReference type="Proteomes" id="UP000265515">
    <property type="component" value="Unassembled WGS sequence"/>
</dbReference>
<feature type="compositionally biased region" description="Basic and acidic residues" evidence="1">
    <location>
        <begin position="19"/>
        <end position="55"/>
    </location>
</feature>
<comment type="caution">
    <text evidence="2">The sequence shown here is derived from an EMBL/GenBank/DDBJ whole genome shotgun (WGS) entry which is preliminary data.</text>
</comment>
<feature type="region of interest" description="Disordered" evidence="1">
    <location>
        <begin position="1"/>
        <end position="95"/>
    </location>
</feature>
<dbReference type="Gramene" id="GBG62255">
    <property type="protein sequence ID" value="GBG62255"/>
    <property type="gene ID" value="CBR_g29862"/>
</dbReference>
<name>A0A388JWU9_CHABU</name>
<proteinExistence type="predicted"/>
<organism evidence="2 3">
    <name type="scientific">Chara braunii</name>
    <name type="common">Braun's stonewort</name>
    <dbReference type="NCBI Taxonomy" id="69332"/>
    <lineage>
        <taxon>Eukaryota</taxon>
        <taxon>Viridiplantae</taxon>
        <taxon>Streptophyta</taxon>
        <taxon>Charophyceae</taxon>
        <taxon>Charales</taxon>
        <taxon>Characeae</taxon>
        <taxon>Chara</taxon>
    </lineage>
</organism>
<reference evidence="2 3" key="1">
    <citation type="journal article" date="2018" name="Cell">
        <title>The Chara Genome: Secondary Complexity and Implications for Plant Terrestrialization.</title>
        <authorList>
            <person name="Nishiyama T."/>
            <person name="Sakayama H."/>
            <person name="Vries J.D."/>
            <person name="Buschmann H."/>
            <person name="Saint-Marcoux D."/>
            <person name="Ullrich K.K."/>
            <person name="Haas F.B."/>
            <person name="Vanderstraeten L."/>
            <person name="Becker D."/>
            <person name="Lang D."/>
            <person name="Vosolsobe S."/>
            <person name="Rombauts S."/>
            <person name="Wilhelmsson P.K.I."/>
            <person name="Janitza P."/>
            <person name="Kern R."/>
            <person name="Heyl A."/>
            <person name="Rumpler F."/>
            <person name="Villalobos L.I.A.C."/>
            <person name="Clay J.M."/>
            <person name="Skokan R."/>
            <person name="Toyoda A."/>
            <person name="Suzuki Y."/>
            <person name="Kagoshima H."/>
            <person name="Schijlen E."/>
            <person name="Tajeshwar N."/>
            <person name="Catarino B."/>
            <person name="Hetherington A.J."/>
            <person name="Saltykova A."/>
            <person name="Bonnot C."/>
            <person name="Breuninger H."/>
            <person name="Symeonidi A."/>
            <person name="Radhakrishnan G.V."/>
            <person name="Van Nieuwerburgh F."/>
            <person name="Deforce D."/>
            <person name="Chang C."/>
            <person name="Karol K.G."/>
            <person name="Hedrich R."/>
            <person name="Ulvskov P."/>
            <person name="Glockner G."/>
            <person name="Delwiche C.F."/>
            <person name="Petrasek J."/>
            <person name="Van de Peer Y."/>
            <person name="Friml J."/>
            <person name="Beilby M."/>
            <person name="Dolan L."/>
            <person name="Kohara Y."/>
            <person name="Sugano S."/>
            <person name="Fujiyama A."/>
            <person name="Delaux P.-M."/>
            <person name="Quint M."/>
            <person name="TheiBen G."/>
            <person name="Hagemann M."/>
            <person name="Harholt J."/>
            <person name="Dunand C."/>
            <person name="Zachgo S."/>
            <person name="Langdale J."/>
            <person name="Maumus F."/>
            <person name="Straeten D.V.D."/>
            <person name="Gould S.B."/>
            <person name="Rensing S.A."/>
        </authorList>
    </citation>
    <scope>NUCLEOTIDE SEQUENCE [LARGE SCALE GENOMIC DNA]</scope>
    <source>
        <strain evidence="2 3">S276</strain>
    </source>
</reference>
<gene>
    <name evidence="2" type="ORF">CBR_g29862</name>
</gene>